<organism evidence="1">
    <name type="scientific">Thiomonas intermedia (strain K12)</name>
    <name type="common">Thiobacillus intermedius</name>
    <dbReference type="NCBI Taxonomy" id="75379"/>
    <lineage>
        <taxon>Bacteria</taxon>
        <taxon>Pseudomonadati</taxon>
        <taxon>Pseudomonadota</taxon>
        <taxon>Betaproteobacteria</taxon>
        <taxon>Burkholderiales</taxon>
        <taxon>Thiomonas</taxon>
    </lineage>
</organism>
<proteinExistence type="predicted"/>
<dbReference type="InterPro" id="IPR012340">
    <property type="entry name" value="NA-bd_OB-fold"/>
</dbReference>
<dbReference type="HOGENOM" id="CLU_147457_0_0_4"/>
<dbReference type="eggNOG" id="COG0629">
    <property type="taxonomic scope" value="Bacteria"/>
</dbReference>
<dbReference type="SUPFAM" id="SSF50249">
    <property type="entry name" value="Nucleic acid-binding proteins"/>
    <property type="match status" value="1"/>
</dbReference>
<dbReference type="BioCyc" id="TINT75379:TINT_RS05695-MONOMER"/>
<reference evidence="1" key="1">
    <citation type="submission" date="2010-04" db="EMBL/GenBank/DDBJ databases">
        <title>Complete sequence of Thiomonas intermedia K12.</title>
        <authorList>
            <consortium name="US DOE Joint Genome Institute"/>
            <person name="Lucas S."/>
            <person name="Copeland A."/>
            <person name="Lapidus A."/>
            <person name="Cheng J.-F."/>
            <person name="Bruce D."/>
            <person name="Goodwin L."/>
            <person name="Pitluck S."/>
            <person name="Davenport K."/>
            <person name="Detter J.C."/>
            <person name="Han C."/>
            <person name="Tapia R."/>
            <person name="Land M."/>
            <person name="Hauser L."/>
            <person name="Kyrpides N."/>
            <person name="Ovchinnikova G."/>
            <person name="Kerfeld C.A."/>
            <person name="Cannon G.C."/>
            <person name="Heinhorst S."/>
            <person name="Woyke T."/>
        </authorList>
    </citation>
    <scope>NUCLEOTIDE SEQUENCE [LARGE SCALE GENOMIC DNA]</scope>
    <source>
        <strain evidence="1">K12</strain>
    </source>
</reference>
<dbReference type="STRING" id="75379.Tint_1137"/>
<dbReference type="Gene3D" id="2.40.50.140">
    <property type="entry name" value="Nucleic acid-binding proteins"/>
    <property type="match status" value="1"/>
</dbReference>
<evidence type="ECO:0008006" key="2">
    <source>
        <dbReference type="Google" id="ProtNLM"/>
    </source>
</evidence>
<evidence type="ECO:0000313" key="1">
    <source>
        <dbReference type="EMBL" id="ADG30527.1"/>
    </source>
</evidence>
<sequence length="110" mass="11569">MIDALIGGTLHATAEQKTGQAGKPFVVCKVRTPMQSGEALFVNVICFDKAACAALLALHAGEPVHLAGTLTPKVWTPPQGEPRPVLDMQAHAVLTAYAVQRQRKAAADAL</sequence>
<dbReference type="KEGG" id="tin:Tint_1137"/>
<gene>
    <name evidence="1" type="ordered locus">Tint_1137</name>
</gene>
<accession>D5WZW1</accession>
<protein>
    <recommendedName>
        <fullName evidence="2">Single-stranded DNA-binding protein</fullName>
    </recommendedName>
</protein>
<dbReference type="EMBL" id="CP002021">
    <property type="protein sequence ID" value="ADG30527.1"/>
    <property type="molecule type" value="Genomic_DNA"/>
</dbReference>
<name>D5WZW1_THIK1</name>
<dbReference type="AlphaFoldDB" id="D5WZW1"/>